<dbReference type="PATRIC" id="fig|1218508.4.peg.702"/>
<reference evidence="15 16" key="1">
    <citation type="submission" date="2014-12" db="EMBL/GenBank/DDBJ databases">
        <title>Comparative genomics of the lactic acid bacteria isolated from the honey bee gut.</title>
        <authorList>
            <person name="Ellegaard K.M."/>
            <person name="Tamarit D."/>
            <person name="Javelind E."/>
            <person name="Olofsson T."/>
            <person name="Andersson S.G."/>
            <person name="Vasquez A."/>
        </authorList>
    </citation>
    <scope>NUCLEOTIDE SEQUENCE [LARGE SCALE GENOMIC DNA]</scope>
    <source>
        <strain evidence="15 16">Hon2</strain>
    </source>
</reference>
<dbReference type="GO" id="GO:0000774">
    <property type="term" value="F:adenyl-nucleotide exchange factor activity"/>
    <property type="evidence" value="ECO:0007669"/>
    <property type="project" value="InterPro"/>
</dbReference>
<evidence type="ECO:0000256" key="7">
    <source>
        <dbReference type="ARBA" id="ARBA00053401"/>
    </source>
</evidence>
<dbReference type="GO" id="GO:0042803">
    <property type="term" value="F:protein homodimerization activity"/>
    <property type="evidence" value="ECO:0007669"/>
    <property type="project" value="InterPro"/>
</dbReference>
<dbReference type="OrthoDB" id="9812586at2"/>
<evidence type="ECO:0000256" key="10">
    <source>
        <dbReference type="HAMAP-Rule" id="MF_01151"/>
    </source>
</evidence>
<evidence type="ECO:0000313" key="15">
    <source>
        <dbReference type="EMBL" id="KJY49233.1"/>
    </source>
</evidence>
<dbReference type="GO" id="GO:0051087">
    <property type="term" value="F:protein-folding chaperone binding"/>
    <property type="evidence" value="ECO:0007669"/>
    <property type="project" value="InterPro"/>
</dbReference>
<dbReference type="HAMAP" id="MF_01151">
    <property type="entry name" value="GrpE"/>
    <property type="match status" value="1"/>
</dbReference>
<accession>A0A0F4KT44</accession>
<dbReference type="AlphaFoldDB" id="A0A0F4KT44"/>
<keyword evidence="13" id="KW-0175">Coiled coil</keyword>
<dbReference type="InterPro" id="IPR013805">
    <property type="entry name" value="GrpE_CC"/>
</dbReference>
<keyword evidence="16" id="KW-1185">Reference proteome</keyword>
<dbReference type="CDD" id="cd00446">
    <property type="entry name" value="GrpE"/>
    <property type="match status" value="1"/>
</dbReference>
<evidence type="ECO:0000256" key="11">
    <source>
        <dbReference type="RuleBase" id="RU000639"/>
    </source>
</evidence>
<dbReference type="InterPro" id="IPR000740">
    <property type="entry name" value="GrpE"/>
</dbReference>
<name>A0A0F4KT44_9LACO</name>
<dbReference type="PANTHER" id="PTHR21237">
    <property type="entry name" value="GRPE PROTEIN"/>
    <property type="match status" value="1"/>
</dbReference>
<keyword evidence="6 10" id="KW-0143">Chaperone</keyword>
<dbReference type="InterPro" id="IPR009012">
    <property type="entry name" value="GrpE_head"/>
</dbReference>
<evidence type="ECO:0000256" key="2">
    <source>
        <dbReference type="ARBA" id="ARBA00009054"/>
    </source>
</evidence>
<evidence type="ECO:0000256" key="4">
    <source>
        <dbReference type="ARBA" id="ARBA00022490"/>
    </source>
</evidence>
<evidence type="ECO:0000256" key="12">
    <source>
        <dbReference type="RuleBase" id="RU004478"/>
    </source>
</evidence>
<dbReference type="Proteomes" id="UP000033695">
    <property type="component" value="Unassembled WGS sequence"/>
</dbReference>
<dbReference type="RefSeq" id="WP_045922537.1">
    <property type="nucleotide sequence ID" value="NZ_JAAEDY010000005.1"/>
</dbReference>
<feature type="coiled-coil region" evidence="13">
    <location>
        <begin position="63"/>
        <end position="97"/>
    </location>
</feature>
<comment type="subcellular location">
    <subcellularLocation>
        <location evidence="1 10">Cytoplasm</location>
    </subcellularLocation>
</comment>
<sequence length="218" mass="24007">MAKTDLNSEEFPSEKNLDTTKEETKKKTTSANKKQFKATKDPASQASKKDQAAVEPKSDDSVVDKLLDKNQQLEKQLKQAQDQYLRAEAEIQNIKRHNQQDQAALIKYDGQKLATAILPSIDNLERALAAQEQSQAAANEGILTGVQMVLKHLKQALAENNVVEIAAAGEKFDPTVHQAVQTVPADADHPAETVVQVLQTGYKLKDRVIRPSMVVVAQ</sequence>
<feature type="compositionally biased region" description="Basic and acidic residues" evidence="14">
    <location>
        <begin position="12"/>
        <end position="26"/>
    </location>
</feature>
<evidence type="ECO:0000256" key="6">
    <source>
        <dbReference type="ARBA" id="ARBA00023186"/>
    </source>
</evidence>
<dbReference type="PANTHER" id="PTHR21237:SF23">
    <property type="entry name" value="GRPE PROTEIN HOMOLOG, MITOCHONDRIAL"/>
    <property type="match status" value="1"/>
</dbReference>
<dbReference type="Pfam" id="PF01025">
    <property type="entry name" value="GrpE"/>
    <property type="match status" value="1"/>
</dbReference>
<dbReference type="SUPFAM" id="SSF58014">
    <property type="entry name" value="Coiled-coil domain of nucleotide exchange factor GrpE"/>
    <property type="match status" value="1"/>
</dbReference>
<feature type="compositionally biased region" description="Basic and acidic residues" evidence="14">
    <location>
        <begin position="47"/>
        <end position="61"/>
    </location>
</feature>
<evidence type="ECO:0000256" key="13">
    <source>
        <dbReference type="SAM" id="Coils"/>
    </source>
</evidence>
<evidence type="ECO:0000256" key="8">
    <source>
        <dbReference type="ARBA" id="ARBA00072274"/>
    </source>
</evidence>
<dbReference type="SUPFAM" id="SSF51064">
    <property type="entry name" value="Head domain of nucleotide exchange factor GrpE"/>
    <property type="match status" value="1"/>
</dbReference>
<evidence type="ECO:0000256" key="3">
    <source>
        <dbReference type="ARBA" id="ARBA00011738"/>
    </source>
</evidence>
<dbReference type="GO" id="GO:0006457">
    <property type="term" value="P:protein folding"/>
    <property type="evidence" value="ECO:0007669"/>
    <property type="project" value="InterPro"/>
</dbReference>
<comment type="similarity">
    <text evidence="2 10 12">Belongs to the GrpE family.</text>
</comment>
<dbReference type="GO" id="GO:0051082">
    <property type="term" value="F:unfolded protein binding"/>
    <property type="evidence" value="ECO:0007669"/>
    <property type="project" value="TreeGrafter"/>
</dbReference>
<evidence type="ECO:0000256" key="9">
    <source>
        <dbReference type="ARBA" id="ARBA00076414"/>
    </source>
</evidence>
<evidence type="ECO:0000256" key="14">
    <source>
        <dbReference type="SAM" id="MobiDB-lite"/>
    </source>
</evidence>
<dbReference type="STRING" id="1218508.JG29_06870"/>
<organism evidence="15 16">
    <name type="scientific">Bombilactobacillus mellis</name>
    <dbReference type="NCBI Taxonomy" id="1218508"/>
    <lineage>
        <taxon>Bacteria</taxon>
        <taxon>Bacillati</taxon>
        <taxon>Bacillota</taxon>
        <taxon>Bacilli</taxon>
        <taxon>Lactobacillales</taxon>
        <taxon>Lactobacillaceae</taxon>
        <taxon>Bombilactobacillus</taxon>
    </lineage>
</organism>
<dbReference type="PRINTS" id="PR00773">
    <property type="entry name" value="GRPEPROTEIN"/>
</dbReference>
<dbReference type="NCBIfam" id="NF010738">
    <property type="entry name" value="PRK14140.1"/>
    <property type="match status" value="1"/>
</dbReference>
<evidence type="ECO:0000256" key="5">
    <source>
        <dbReference type="ARBA" id="ARBA00023016"/>
    </source>
</evidence>
<dbReference type="Gene3D" id="3.90.20.20">
    <property type="match status" value="1"/>
</dbReference>
<comment type="function">
    <text evidence="7 10 11">Participates actively in the response to hyperosmotic and heat shock by preventing the aggregation of stress-denatured proteins, in association with DnaK and GrpE. It is the nucleotide exchange factor for DnaK and may function as a thermosensor. Unfolded proteins bind initially to DnaJ; upon interaction with the DnaJ-bound protein, DnaK hydrolyzes its bound ATP, resulting in the formation of a stable complex. GrpE releases ADP from DnaK; ATP binding to DnaK triggers the release of the substrate protein, thus completing the reaction cycle. Several rounds of ATP-dependent interactions between DnaJ, DnaK and GrpE are required for fully efficient folding.</text>
</comment>
<dbReference type="EMBL" id="JXBZ01000005">
    <property type="protein sequence ID" value="KJY49233.1"/>
    <property type="molecule type" value="Genomic_DNA"/>
</dbReference>
<keyword evidence="4 10" id="KW-0963">Cytoplasm</keyword>
<keyword evidence="5 10" id="KW-0346">Stress response</keyword>
<proteinExistence type="inferred from homology"/>
<gene>
    <name evidence="10 15" type="primary">grpE</name>
    <name evidence="15" type="ORF">JG29_06870</name>
</gene>
<comment type="subunit">
    <text evidence="3 10">Homodimer.</text>
</comment>
<dbReference type="FunFam" id="2.30.22.10:FF:000001">
    <property type="entry name" value="Protein GrpE"/>
    <property type="match status" value="1"/>
</dbReference>
<evidence type="ECO:0000313" key="16">
    <source>
        <dbReference type="Proteomes" id="UP000033695"/>
    </source>
</evidence>
<feature type="region of interest" description="Disordered" evidence="14">
    <location>
        <begin position="1"/>
        <end position="61"/>
    </location>
</feature>
<dbReference type="Gene3D" id="2.30.22.10">
    <property type="entry name" value="Head domain of nucleotide exchange factor GrpE"/>
    <property type="match status" value="1"/>
</dbReference>
<dbReference type="GO" id="GO:0005737">
    <property type="term" value="C:cytoplasm"/>
    <property type="evidence" value="ECO:0007669"/>
    <property type="project" value="UniProtKB-SubCell"/>
</dbReference>
<dbReference type="NCBIfam" id="NF010759">
    <property type="entry name" value="PRK14162.1"/>
    <property type="match status" value="1"/>
</dbReference>
<dbReference type="HOGENOM" id="CLU_057217_6_3_9"/>
<dbReference type="PROSITE" id="PS01071">
    <property type="entry name" value="GRPE"/>
    <property type="match status" value="1"/>
</dbReference>
<comment type="caution">
    <text evidence="15">The sequence shown here is derived from an EMBL/GenBank/DDBJ whole genome shotgun (WGS) entry which is preliminary data.</text>
</comment>
<evidence type="ECO:0000256" key="1">
    <source>
        <dbReference type="ARBA" id="ARBA00004496"/>
    </source>
</evidence>
<protein>
    <recommendedName>
        <fullName evidence="8 10">Protein GrpE</fullName>
    </recommendedName>
    <alternativeName>
        <fullName evidence="9 10">HSP-70 cofactor</fullName>
    </alternativeName>
</protein>